<dbReference type="AlphaFoldDB" id="A0A2J6S177"/>
<evidence type="ECO:0000259" key="4">
    <source>
        <dbReference type="Pfam" id="PF14420"/>
    </source>
</evidence>
<dbReference type="InterPro" id="IPR002110">
    <property type="entry name" value="Ankyrin_rpt"/>
</dbReference>
<keyword evidence="2" id="KW-0040">ANK repeat</keyword>
<dbReference type="EMBL" id="KZ613941">
    <property type="protein sequence ID" value="PMD44524.1"/>
    <property type="molecule type" value="Genomic_DNA"/>
</dbReference>
<evidence type="ECO:0000256" key="3">
    <source>
        <dbReference type="SAM" id="MobiDB-lite"/>
    </source>
</evidence>
<dbReference type="Proteomes" id="UP000235786">
    <property type="component" value="Unassembled WGS sequence"/>
</dbReference>
<evidence type="ECO:0000256" key="1">
    <source>
        <dbReference type="ARBA" id="ARBA00022737"/>
    </source>
</evidence>
<dbReference type="InterPro" id="IPR050745">
    <property type="entry name" value="Multifunctional_regulatory"/>
</dbReference>
<dbReference type="PANTHER" id="PTHR24189:SF50">
    <property type="entry name" value="ANKYRIN REPEAT AND SOCS BOX PROTEIN 2"/>
    <property type="match status" value="1"/>
</dbReference>
<evidence type="ECO:0000313" key="5">
    <source>
        <dbReference type="EMBL" id="PMD44524.1"/>
    </source>
</evidence>
<dbReference type="InterPro" id="IPR025676">
    <property type="entry name" value="Clr5_dom"/>
</dbReference>
<feature type="compositionally biased region" description="Basic and acidic residues" evidence="3">
    <location>
        <begin position="683"/>
        <end position="697"/>
    </location>
</feature>
<sequence>MHGYPTLKQQAPDAKAESEKKVRCDDNLEMDLSNILPLRPEALESFQLSHASYPSYDWFSSHQGPPPPIKISPVMSGTQRRLHDNRIRQLYVDEGRSIKEVWDTVNLEFGLDAKRRHYVHRIRVLNIERNTKPEERQKVVQHINYLRRAARTQESYIEVRIRGHKIDSRKWNRWLNDSAGQLAVVREPPSPLPAFVSVCACSPYDFQRIVRYAGHQTRTLDLQEARDVFQDLEIILSCRSSSSYRNDTIVDECIIQVKNFLRGNILVENALSSTSTPQNWHTDNKERKHIFGVQRTPYWMVETSFWTHQNGFHPIVANENIRSTRVDSARVAIVPQETTPFRIVFDFAPKLDLPTRITYQPIVRNGSEIFRIVGCGQVFGLQQAIENGTASLGDRDEQGRPLLYYAALGANIEMCHFLIRYDADVNEFVEADEIAGPVYSVVLPISISSEKSLRLKMSRCLKVMLDAGADLSLKSKKNRNSYSIFYLGLLFYSFETFEYMVLSKQQFVCPKEFFEVVDGKKRYSLHLLAEQCGYGLLLESTDIIEKAILMLKHGADISRLDFDGCTILHTVLGCFRRHEISSTRRGRDFSKRIRSFHEPKEFLIASITAGANVYAIDASGLTPSMYARMFQREMEWLEALRSTGYDPEEVIAQSDPDSHNCFGRQQASSLSFDEYCLRRERDLESRKSTISDGKSEDISENEDDSEYSSEDKDDSEDSSEDEDSSEEVIEDDDEQMTDHENENEYGNSLSSDGREHEVLTNNLIDC</sequence>
<protein>
    <recommendedName>
        <fullName evidence="4">Clr5 domain-containing protein</fullName>
    </recommendedName>
</protein>
<feature type="domain" description="Clr5" evidence="4">
    <location>
        <begin position="83"/>
        <end position="123"/>
    </location>
</feature>
<dbReference type="Pfam" id="PF14420">
    <property type="entry name" value="Clr5"/>
    <property type="match status" value="1"/>
</dbReference>
<gene>
    <name evidence="5" type="ORF">L207DRAFT_563498</name>
</gene>
<reference evidence="5 6" key="1">
    <citation type="submission" date="2016-04" db="EMBL/GenBank/DDBJ databases">
        <title>A degradative enzymes factory behind the ericoid mycorrhizal symbiosis.</title>
        <authorList>
            <consortium name="DOE Joint Genome Institute"/>
            <person name="Martino E."/>
            <person name="Morin E."/>
            <person name="Grelet G."/>
            <person name="Kuo A."/>
            <person name="Kohler A."/>
            <person name="Daghino S."/>
            <person name="Barry K."/>
            <person name="Choi C."/>
            <person name="Cichocki N."/>
            <person name="Clum A."/>
            <person name="Copeland A."/>
            <person name="Hainaut M."/>
            <person name="Haridas S."/>
            <person name="Labutti K."/>
            <person name="Lindquist E."/>
            <person name="Lipzen A."/>
            <person name="Khouja H.-R."/>
            <person name="Murat C."/>
            <person name="Ohm R."/>
            <person name="Olson A."/>
            <person name="Spatafora J."/>
            <person name="Veneault-Fourrey C."/>
            <person name="Henrissat B."/>
            <person name="Grigoriev I."/>
            <person name="Martin F."/>
            <person name="Perotto S."/>
        </authorList>
    </citation>
    <scope>NUCLEOTIDE SEQUENCE [LARGE SCALE GENOMIC DNA]</scope>
    <source>
        <strain evidence="5 6">F</strain>
    </source>
</reference>
<name>A0A2J6S177_HYAVF</name>
<feature type="compositionally biased region" description="Acidic residues" evidence="3">
    <location>
        <begin position="698"/>
        <end position="735"/>
    </location>
</feature>
<proteinExistence type="predicted"/>
<evidence type="ECO:0000313" key="6">
    <source>
        <dbReference type="Proteomes" id="UP000235786"/>
    </source>
</evidence>
<feature type="region of interest" description="Disordered" evidence="3">
    <location>
        <begin position="683"/>
        <end position="766"/>
    </location>
</feature>
<accession>A0A2J6S177</accession>
<dbReference type="STRING" id="1149755.A0A2J6S177"/>
<dbReference type="PANTHER" id="PTHR24189">
    <property type="entry name" value="MYOTROPHIN"/>
    <property type="match status" value="1"/>
</dbReference>
<evidence type="ECO:0000256" key="2">
    <source>
        <dbReference type="ARBA" id="ARBA00023043"/>
    </source>
</evidence>
<dbReference type="SUPFAM" id="SSF48403">
    <property type="entry name" value="Ankyrin repeat"/>
    <property type="match status" value="1"/>
</dbReference>
<dbReference type="SMART" id="SM00248">
    <property type="entry name" value="ANK"/>
    <property type="match status" value="1"/>
</dbReference>
<keyword evidence="6" id="KW-1185">Reference proteome</keyword>
<dbReference type="InterPro" id="IPR036770">
    <property type="entry name" value="Ankyrin_rpt-contain_sf"/>
</dbReference>
<dbReference type="OrthoDB" id="539213at2759"/>
<feature type="region of interest" description="Disordered" evidence="3">
    <location>
        <begin position="1"/>
        <end position="22"/>
    </location>
</feature>
<dbReference type="Gene3D" id="1.25.40.20">
    <property type="entry name" value="Ankyrin repeat-containing domain"/>
    <property type="match status" value="2"/>
</dbReference>
<keyword evidence="1" id="KW-0677">Repeat</keyword>
<organism evidence="5 6">
    <name type="scientific">Hyaloscypha variabilis (strain UAMH 11265 / GT02V1 / F)</name>
    <name type="common">Meliniomyces variabilis</name>
    <dbReference type="NCBI Taxonomy" id="1149755"/>
    <lineage>
        <taxon>Eukaryota</taxon>
        <taxon>Fungi</taxon>
        <taxon>Dikarya</taxon>
        <taxon>Ascomycota</taxon>
        <taxon>Pezizomycotina</taxon>
        <taxon>Leotiomycetes</taxon>
        <taxon>Helotiales</taxon>
        <taxon>Hyaloscyphaceae</taxon>
        <taxon>Hyaloscypha</taxon>
        <taxon>Hyaloscypha variabilis</taxon>
    </lineage>
</organism>